<protein>
    <submittedName>
        <fullName evidence="1">Uncharacterized protein</fullName>
    </submittedName>
</protein>
<keyword evidence="2" id="KW-1185">Reference proteome</keyword>
<name>A0ABY5NL46_9MICO</name>
<proteinExistence type="predicted"/>
<evidence type="ECO:0000313" key="1">
    <source>
        <dbReference type="EMBL" id="UUT35913.1"/>
    </source>
</evidence>
<gene>
    <name evidence="1" type="ORF">L2X98_22460</name>
</gene>
<accession>A0ABY5NL46</accession>
<evidence type="ECO:0000313" key="2">
    <source>
        <dbReference type="Proteomes" id="UP001054811"/>
    </source>
</evidence>
<dbReference type="EMBL" id="CP091139">
    <property type="protein sequence ID" value="UUT35913.1"/>
    <property type="molecule type" value="Genomic_DNA"/>
</dbReference>
<organism evidence="1 2">
    <name type="scientific">Microbacterium elymi</name>
    <dbReference type="NCBI Taxonomy" id="2909587"/>
    <lineage>
        <taxon>Bacteria</taxon>
        <taxon>Bacillati</taxon>
        <taxon>Actinomycetota</taxon>
        <taxon>Actinomycetes</taxon>
        <taxon>Micrococcales</taxon>
        <taxon>Microbacteriaceae</taxon>
        <taxon>Microbacterium</taxon>
    </lineage>
</organism>
<dbReference type="Proteomes" id="UP001054811">
    <property type="component" value="Chromosome"/>
</dbReference>
<sequence length="92" mass="9753">MLQHNDTAGILRSGRMPGVLPFSGIDGDLLTALRPGAHVLRAEWESLFAEGRLRTRARAVALRVALDGCAFACATACGSSRPPAVQGPWIAR</sequence>
<reference evidence="1" key="1">
    <citation type="submission" date="2022-01" db="EMBL/GenBank/DDBJ databases">
        <title>Microbacterium eymi and Microbacterium rhizovicinus sp. nov., isolated from the rhizospheric soil of Elymus tsukushiensis, a plant native to the Dokdo Islands, Republic of Korea.</title>
        <authorList>
            <person name="Hwang Y.J."/>
        </authorList>
    </citation>
    <scope>NUCLEOTIDE SEQUENCE</scope>
    <source>
        <strain evidence="1">KUDC0405</strain>
    </source>
</reference>
<dbReference type="RefSeq" id="WP_259612560.1">
    <property type="nucleotide sequence ID" value="NZ_CP091139.2"/>
</dbReference>